<dbReference type="AlphaFoldDB" id="A0A976IC00"/>
<evidence type="ECO:0000259" key="2">
    <source>
        <dbReference type="PROSITE" id="PS50020"/>
    </source>
</evidence>
<feature type="domain" description="WH2" evidence="3">
    <location>
        <begin position="66"/>
        <end position="83"/>
    </location>
</feature>
<dbReference type="PROSITE" id="PS01159">
    <property type="entry name" value="WW_DOMAIN_1"/>
    <property type="match status" value="1"/>
</dbReference>
<gene>
    <name evidence="4" type="ORF">CCR75_007126</name>
</gene>
<accession>A0A976IC00</accession>
<feature type="region of interest" description="Disordered" evidence="1">
    <location>
        <begin position="91"/>
        <end position="119"/>
    </location>
</feature>
<dbReference type="SMART" id="SM00456">
    <property type="entry name" value="WW"/>
    <property type="match status" value="1"/>
</dbReference>
<feature type="region of interest" description="Disordered" evidence="1">
    <location>
        <begin position="124"/>
        <end position="143"/>
    </location>
</feature>
<feature type="compositionally biased region" description="Low complexity" evidence="1">
    <location>
        <begin position="48"/>
        <end position="67"/>
    </location>
</feature>
<feature type="compositionally biased region" description="Polar residues" evidence="1">
    <location>
        <begin position="95"/>
        <end position="108"/>
    </location>
</feature>
<dbReference type="Proteomes" id="UP000294530">
    <property type="component" value="Unassembled WGS sequence"/>
</dbReference>
<dbReference type="InterPro" id="IPR003124">
    <property type="entry name" value="WH2_dom"/>
</dbReference>
<evidence type="ECO:0000259" key="3">
    <source>
        <dbReference type="PROSITE" id="PS51082"/>
    </source>
</evidence>
<dbReference type="PROSITE" id="PS51082">
    <property type="entry name" value="WH2"/>
    <property type="match status" value="1"/>
</dbReference>
<dbReference type="SMART" id="SM00246">
    <property type="entry name" value="WH2"/>
    <property type="match status" value="2"/>
</dbReference>
<dbReference type="GeneID" id="94350861"/>
<dbReference type="Gene3D" id="2.20.70.10">
    <property type="match status" value="1"/>
</dbReference>
<dbReference type="PROSITE" id="PS50020">
    <property type="entry name" value="WW_DOMAIN_2"/>
    <property type="match status" value="1"/>
</dbReference>
<evidence type="ECO:0000313" key="5">
    <source>
        <dbReference type="Proteomes" id="UP000294530"/>
    </source>
</evidence>
<name>A0A976IC00_BRELC</name>
<dbReference type="InterPro" id="IPR036020">
    <property type="entry name" value="WW_dom_sf"/>
</dbReference>
<dbReference type="KEGG" id="blac:94350861"/>
<comment type="caution">
    <text evidence="4">The sequence shown here is derived from an EMBL/GenBank/DDBJ whole genome shotgun (WGS) entry which is preliminary data.</text>
</comment>
<dbReference type="EMBL" id="SHOA02000018">
    <property type="protein sequence ID" value="TDH66046.1"/>
    <property type="molecule type" value="Genomic_DNA"/>
</dbReference>
<organism evidence="4 5">
    <name type="scientific">Bremia lactucae</name>
    <name type="common">Lettuce downy mildew</name>
    <dbReference type="NCBI Taxonomy" id="4779"/>
    <lineage>
        <taxon>Eukaryota</taxon>
        <taxon>Sar</taxon>
        <taxon>Stramenopiles</taxon>
        <taxon>Oomycota</taxon>
        <taxon>Peronosporomycetes</taxon>
        <taxon>Peronosporales</taxon>
        <taxon>Peronosporaceae</taxon>
        <taxon>Bremia</taxon>
    </lineage>
</organism>
<feature type="compositionally biased region" description="Polar residues" evidence="1">
    <location>
        <begin position="171"/>
        <end position="192"/>
    </location>
</feature>
<reference evidence="4 5" key="1">
    <citation type="journal article" date="2021" name="Genome Biol.">
        <title>AFLAP: assembly-free linkage analysis pipeline using k-mers from genome sequencing data.</title>
        <authorList>
            <person name="Fletcher K."/>
            <person name="Zhang L."/>
            <person name="Gil J."/>
            <person name="Han R."/>
            <person name="Cavanaugh K."/>
            <person name="Michelmore R."/>
        </authorList>
    </citation>
    <scope>NUCLEOTIDE SEQUENCE [LARGE SCALE GENOMIC DNA]</scope>
    <source>
        <strain evidence="4 5">SF5</strain>
    </source>
</reference>
<dbReference type="InterPro" id="IPR001202">
    <property type="entry name" value="WW_dom"/>
</dbReference>
<keyword evidence="5" id="KW-1185">Reference proteome</keyword>
<evidence type="ECO:0000256" key="1">
    <source>
        <dbReference type="SAM" id="MobiDB-lite"/>
    </source>
</evidence>
<dbReference type="RefSeq" id="XP_067815545.1">
    <property type="nucleotide sequence ID" value="XM_067965190.1"/>
</dbReference>
<dbReference type="GO" id="GO:0003779">
    <property type="term" value="F:actin binding"/>
    <property type="evidence" value="ECO:0007669"/>
    <property type="project" value="InterPro"/>
</dbReference>
<proteinExistence type="predicted"/>
<dbReference type="Pfam" id="PF02205">
    <property type="entry name" value="WH2"/>
    <property type="match status" value="1"/>
</dbReference>
<evidence type="ECO:0008006" key="6">
    <source>
        <dbReference type="Google" id="ProtNLM"/>
    </source>
</evidence>
<protein>
    <recommendedName>
        <fullName evidence="6">WW domain-containing protein</fullName>
    </recommendedName>
</protein>
<feature type="domain" description="WW" evidence="2">
    <location>
        <begin position="1"/>
        <end position="34"/>
    </location>
</feature>
<dbReference type="CDD" id="cd00201">
    <property type="entry name" value="WW"/>
    <property type="match status" value="1"/>
</dbReference>
<evidence type="ECO:0000313" key="4">
    <source>
        <dbReference type="EMBL" id="TDH66046.1"/>
    </source>
</evidence>
<feature type="region of interest" description="Disordered" evidence="1">
    <location>
        <begin position="148"/>
        <end position="192"/>
    </location>
</feature>
<sequence>MPLPAPWRSYKTKDGKEYYYNPESKVTTWTKPSGSSSTSKTPPKHSKSSASSSVSSSAASPAAGAGRGGLLAQIQQGAQLKKVKTVEKTLFATRPTENSAPSGGTSSFNGGGKMGSMMSAIKQGGNVRKTPSTGSSPSGAGGFAEIMRKNREAAARKAGGNMAPCVHHSSSEPSTPRQIGTKSNNFETGSNSTFETRLVAMEDKLDKIMAHFGIN</sequence>
<dbReference type="Pfam" id="PF00397">
    <property type="entry name" value="WW"/>
    <property type="match status" value="1"/>
</dbReference>
<feature type="region of interest" description="Disordered" evidence="1">
    <location>
        <begin position="21"/>
        <end position="67"/>
    </location>
</feature>
<feature type="compositionally biased region" description="Low complexity" evidence="1">
    <location>
        <begin position="30"/>
        <end position="41"/>
    </location>
</feature>
<dbReference type="OrthoDB" id="2020426at2759"/>
<dbReference type="SUPFAM" id="SSF51045">
    <property type="entry name" value="WW domain"/>
    <property type="match status" value="1"/>
</dbReference>